<dbReference type="AlphaFoldDB" id="A0A0F9TAU2"/>
<evidence type="ECO:0000313" key="2">
    <source>
        <dbReference type="EMBL" id="KKN78315.1"/>
    </source>
</evidence>
<dbReference type="Pfam" id="PF09643">
    <property type="entry name" value="YopX"/>
    <property type="match status" value="1"/>
</dbReference>
<proteinExistence type="predicted"/>
<dbReference type="SUPFAM" id="SSF159006">
    <property type="entry name" value="YopX-like"/>
    <property type="match status" value="1"/>
</dbReference>
<gene>
    <name evidence="2" type="ORF">LCGC14_0351740</name>
</gene>
<dbReference type="EMBL" id="LAZR01000265">
    <property type="protein sequence ID" value="KKN78315.1"/>
    <property type="molecule type" value="Genomic_DNA"/>
</dbReference>
<name>A0A0F9TAU2_9ZZZZ</name>
<dbReference type="InterPro" id="IPR023385">
    <property type="entry name" value="YopX-like_C"/>
</dbReference>
<accession>A0A0F9TAU2</accession>
<protein>
    <recommendedName>
        <fullName evidence="1">YopX protein domain-containing protein</fullName>
    </recommendedName>
</protein>
<organism evidence="2">
    <name type="scientific">marine sediment metagenome</name>
    <dbReference type="NCBI Taxonomy" id="412755"/>
    <lineage>
        <taxon>unclassified sequences</taxon>
        <taxon>metagenomes</taxon>
        <taxon>ecological metagenomes</taxon>
    </lineage>
</organism>
<evidence type="ECO:0000259" key="1">
    <source>
        <dbReference type="Pfam" id="PF09643"/>
    </source>
</evidence>
<feature type="domain" description="YopX protein" evidence="1">
    <location>
        <begin position="20"/>
        <end position="159"/>
    </location>
</feature>
<dbReference type="Gene3D" id="2.30.30.290">
    <property type="entry name" value="YopX-like domains"/>
    <property type="match status" value="1"/>
</dbReference>
<comment type="caution">
    <text evidence="2">The sequence shown here is derived from an EMBL/GenBank/DDBJ whole genome shotgun (WGS) entry which is preliminary data.</text>
</comment>
<dbReference type="InterPro" id="IPR019096">
    <property type="entry name" value="YopX_protein"/>
</dbReference>
<reference evidence="2" key="1">
    <citation type="journal article" date="2015" name="Nature">
        <title>Complex archaea that bridge the gap between prokaryotes and eukaryotes.</title>
        <authorList>
            <person name="Spang A."/>
            <person name="Saw J.H."/>
            <person name="Jorgensen S.L."/>
            <person name="Zaremba-Niedzwiedzka K."/>
            <person name="Martijn J."/>
            <person name="Lind A.E."/>
            <person name="van Eijk R."/>
            <person name="Schleper C."/>
            <person name="Guy L."/>
            <person name="Ettema T.J."/>
        </authorList>
    </citation>
    <scope>NUCLEOTIDE SEQUENCE</scope>
</reference>
<sequence length="166" mass="19396">MRTIKFRGRFVKAKNALYPEENKWVYGSLVIDRDNSYWIKTDKSSYCVNPETVGEFTGLKDKNRKEIYEGDVVNFAQKKTFCKGEKCHESLELGTSKYCPKCGKPTTREDYTRIAEIVFKQGSFCFHYEISNWATYVAEMYIEWIEIIGNIHENPELLEAEAEEKA</sequence>